<proteinExistence type="predicted"/>
<protein>
    <submittedName>
        <fullName evidence="1">Uncharacterized protein</fullName>
    </submittedName>
</protein>
<name>A0A0E9W0W1_ANGAN</name>
<reference evidence="1" key="2">
    <citation type="journal article" date="2015" name="Fish Shellfish Immunol.">
        <title>Early steps in the European eel (Anguilla anguilla)-Vibrio vulnificus interaction in the gills: Role of the RtxA13 toxin.</title>
        <authorList>
            <person name="Callol A."/>
            <person name="Pajuelo D."/>
            <person name="Ebbesson L."/>
            <person name="Teles M."/>
            <person name="MacKenzie S."/>
            <person name="Amaro C."/>
        </authorList>
    </citation>
    <scope>NUCLEOTIDE SEQUENCE</scope>
</reference>
<sequence length="30" mass="3645">MTAQHRSHIKREDASWFVLTVNIIVLVWFF</sequence>
<dbReference type="EMBL" id="GBXM01025377">
    <property type="protein sequence ID" value="JAH83200.1"/>
    <property type="molecule type" value="Transcribed_RNA"/>
</dbReference>
<dbReference type="AlphaFoldDB" id="A0A0E9W0W1"/>
<evidence type="ECO:0000313" key="1">
    <source>
        <dbReference type="EMBL" id="JAH83200.1"/>
    </source>
</evidence>
<organism evidence="1">
    <name type="scientific">Anguilla anguilla</name>
    <name type="common">European freshwater eel</name>
    <name type="synonym">Muraena anguilla</name>
    <dbReference type="NCBI Taxonomy" id="7936"/>
    <lineage>
        <taxon>Eukaryota</taxon>
        <taxon>Metazoa</taxon>
        <taxon>Chordata</taxon>
        <taxon>Craniata</taxon>
        <taxon>Vertebrata</taxon>
        <taxon>Euteleostomi</taxon>
        <taxon>Actinopterygii</taxon>
        <taxon>Neopterygii</taxon>
        <taxon>Teleostei</taxon>
        <taxon>Anguilliformes</taxon>
        <taxon>Anguillidae</taxon>
        <taxon>Anguilla</taxon>
    </lineage>
</organism>
<reference evidence="1" key="1">
    <citation type="submission" date="2014-11" db="EMBL/GenBank/DDBJ databases">
        <authorList>
            <person name="Amaro Gonzalez C."/>
        </authorList>
    </citation>
    <scope>NUCLEOTIDE SEQUENCE</scope>
</reference>
<accession>A0A0E9W0W1</accession>